<gene>
    <name evidence="3" type="ORF">AYC66_03340</name>
    <name evidence="4" type="ORF">BAY09_16705</name>
</gene>
<dbReference type="EMBL" id="CP014339">
    <property type="protein sequence ID" value="AQX49758.1"/>
    <property type="molecule type" value="Genomic_DNA"/>
</dbReference>
<name>A0A1T3DCA0_9FLAO</name>
<feature type="region of interest" description="Disordered" evidence="1">
    <location>
        <begin position="211"/>
        <end position="235"/>
    </location>
</feature>
<protein>
    <recommendedName>
        <fullName evidence="6">CCDC81-like prokaryotic HU domain-containing protein</fullName>
    </recommendedName>
</protein>
<keyword evidence="2" id="KW-0812">Transmembrane</keyword>
<organism evidence="4">
    <name type="scientific">Elizabethkingia anophelis</name>
    <dbReference type="NCBI Taxonomy" id="1117645"/>
    <lineage>
        <taxon>Bacteria</taxon>
        <taxon>Pseudomonadati</taxon>
        <taxon>Bacteroidota</taxon>
        <taxon>Flavobacteriia</taxon>
        <taxon>Flavobacteriales</taxon>
        <taxon>Weeksellaceae</taxon>
        <taxon>Elizabethkingia</taxon>
    </lineage>
</organism>
<dbReference type="RefSeq" id="WP_078411991.1">
    <property type="nucleotide sequence ID" value="NZ_CP014339.1"/>
</dbReference>
<proteinExistence type="predicted"/>
<evidence type="ECO:0000256" key="1">
    <source>
        <dbReference type="SAM" id="MobiDB-lite"/>
    </source>
</evidence>
<dbReference type="EMBL" id="MAHS01000004">
    <property type="protein sequence ID" value="OPB50933.1"/>
    <property type="molecule type" value="Genomic_DNA"/>
</dbReference>
<evidence type="ECO:0008006" key="6">
    <source>
        <dbReference type="Google" id="ProtNLM"/>
    </source>
</evidence>
<evidence type="ECO:0000256" key="2">
    <source>
        <dbReference type="SAM" id="Phobius"/>
    </source>
</evidence>
<evidence type="ECO:0000313" key="4">
    <source>
        <dbReference type="EMBL" id="OPB50933.1"/>
    </source>
</evidence>
<reference evidence="4" key="2">
    <citation type="submission" date="2016-06" db="EMBL/GenBank/DDBJ databases">
        <authorList>
            <person name="Nicholson A.C."/>
        </authorList>
    </citation>
    <scope>NUCLEOTIDE SEQUENCE [LARGE SCALE GENOMIC DNA]</scope>
    <source>
        <strain evidence="4">E6809</strain>
    </source>
</reference>
<sequence length="235" mass="26990">MMNIAQQIIHDLQSRKRVELSGLGTLNLITKHAEVDEANDKILPPKQEIEFIADKKAVENSYTSYAQEWIRELMSTGEAQVKGLGKWVNNAGKVIFFPEEKILNNSFYGLEEILLPKVSRIQPVQTLQKEVKKANDYKANRSWIWILLALGGVGAIVYFGITQPEEIFGKKSFDNAQPKKVHVPTKEELLRKQEQEALRLKMDSIKADSIKQDSIKKAAPHWSSKDKKWRKRKKH</sequence>
<keyword evidence="2" id="KW-1133">Transmembrane helix</keyword>
<keyword evidence="2" id="KW-0472">Membrane</keyword>
<accession>A0A1T3DCA0</accession>
<dbReference type="AlphaFoldDB" id="A0A1T3DCA0"/>
<evidence type="ECO:0000313" key="5">
    <source>
        <dbReference type="Proteomes" id="UP000189738"/>
    </source>
</evidence>
<evidence type="ECO:0000313" key="3">
    <source>
        <dbReference type="EMBL" id="AQX49758.1"/>
    </source>
</evidence>
<feature type="transmembrane region" description="Helical" evidence="2">
    <location>
        <begin position="142"/>
        <end position="161"/>
    </location>
</feature>
<reference evidence="3 5" key="1">
    <citation type="submission" date="2016-02" db="EMBL/GenBank/DDBJ databases">
        <authorList>
            <person name="Nicholson A.C."/>
            <person name="Humrighouse B.W."/>
            <person name="Loparev V."/>
            <person name="Emery B."/>
            <person name="Graziano J."/>
            <person name="McQuiston J.R."/>
        </authorList>
    </citation>
    <scope>NUCLEOTIDE SEQUENCE [LARGE SCALE GENOMIC DNA]</scope>
    <source>
        <strain evidence="3 5">E6809</strain>
    </source>
</reference>
<dbReference type="Proteomes" id="UP000189738">
    <property type="component" value="Chromosome"/>
</dbReference>